<sequence length="1213" mass="137847">MLVVKDWVQSSTSNKVAVKYRPGRHNAAADALSRQPLAGEPTSSEDAEFDDCVAICNVVNKGTPLDVEVLTAGDQCCKVSQIRALECGARVEGTDSQHATFTLPGYTKAQLKEFQLNDSIICSFREFWDHNRKPSGQQRHHLPKPVLSLLKQWKHIKESDGLLYRVVEDLRLGECQQLLLPACLKDQVLESVHDKMGHQGIERTLNLLRQRCFWVGMYEDVERWVKKCQRCILTKMPQPRIYPPMKPFLASRPLEVVAVDFTVLEPATDGRENVLVVTDVFTKFTQAFPTRDQRADTTAKILLKEWFMKYGVPERLHSDQGRNFESEVIAELCRLYGVRKTRTTPYRPQGNAQCERFNRTLHELLRTLPPEKKRRWPEHLPELIYAYNVTPHATTGYSPYFLLFGVEPRLPVDALLAQEQAVDRRQDWLAIHQNRLREAHEKGREYAEHKAAERLAPLNDKIYCPTVGVGQTVYLRHRPVGRNKIQDAWAPTVYRVIDVLDTTYTVEPLEGGPCKRVHRVDLRPCVNSVVEPVVADSSSSSSPSQNLFEQVEVGDADTDYVVLEEVTLPHLDATRYMGVGVSGSEEALDVGPVNVLDHVEQPAEFEQSVEQEPDPVPTIDKPVPRRPVPAPRRTTRANAAVFDFEVKYRPGRHNAAADALSRQPLAGEPTSSEDAEFDDCVAICNVVNKGTPLDVEVLTAGDQCCKQWKHIKESDGLLYRVVEDLRLGECQQLLLPACLKDQVLESVHDKMGHQGIERTLNLLRQRCFWVGMYEDVERWVKKCQRCILTKMPQPRIYPPMKPFLASRPLEVVAVDFTVLEPATDGRENVLVVTDVFTKFTQAFPTRDQRADTTAKILLKEWFMKYGVPERLHSDQGRNFESEVIAELCRLYGVRKTRTTPYRPQGNAQCERFNRTLHELLRTLPPEKKRRWPEHLPELIYAYNVTPHATTGYSPYFLLFGVEPRLPVDALLAQEQAVDRRQDWLAIHQNRLREAHEKGREYAEHKAAERLAPLNDKIYCPTVGVGQTVYLRHRPVGRNKIQDAWAPTVYRVIDVLDTTYTVEPLEGGPCKRVHRVDLRPCVNSVVEPVVADSSSSSSPSQNLFEQVEVGDADTDYVVLEEVTLPHLDATRYMGVGVSGSEEALDVGPVNVLDHVEQPAEFEQSVEQEPDPVPTIDKPVPRRPVPAPRRTTRANAEKLLKKLKICIDIIEDNDF</sequence>
<keyword evidence="2" id="KW-1185">Reference proteome</keyword>
<dbReference type="EMBL" id="CM055738">
    <property type="protein sequence ID" value="KAJ8004520.1"/>
    <property type="molecule type" value="Genomic_DNA"/>
</dbReference>
<name>A0ACC2GM25_DALPE</name>
<evidence type="ECO:0000313" key="1">
    <source>
        <dbReference type="EMBL" id="KAJ8004520.1"/>
    </source>
</evidence>
<comment type="caution">
    <text evidence="1">The sequence shown here is derived from an EMBL/GenBank/DDBJ whole genome shotgun (WGS) entry which is preliminary data.</text>
</comment>
<accession>A0ACC2GM25</accession>
<organism evidence="1 2">
    <name type="scientific">Dallia pectoralis</name>
    <name type="common">Alaska blackfish</name>
    <dbReference type="NCBI Taxonomy" id="75939"/>
    <lineage>
        <taxon>Eukaryota</taxon>
        <taxon>Metazoa</taxon>
        <taxon>Chordata</taxon>
        <taxon>Craniata</taxon>
        <taxon>Vertebrata</taxon>
        <taxon>Euteleostomi</taxon>
        <taxon>Actinopterygii</taxon>
        <taxon>Neopterygii</taxon>
        <taxon>Teleostei</taxon>
        <taxon>Protacanthopterygii</taxon>
        <taxon>Esociformes</taxon>
        <taxon>Umbridae</taxon>
        <taxon>Dallia</taxon>
    </lineage>
</organism>
<gene>
    <name evidence="1" type="ORF">DPEC_G00137130</name>
</gene>
<evidence type="ECO:0000313" key="2">
    <source>
        <dbReference type="Proteomes" id="UP001157502"/>
    </source>
</evidence>
<dbReference type="Proteomes" id="UP001157502">
    <property type="component" value="Chromosome 11"/>
</dbReference>
<protein>
    <submittedName>
        <fullName evidence="1">Uncharacterized protein</fullName>
    </submittedName>
</protein>
<proteinExistence type="predicted"/>
<reference evidence="1" key="1">
    <citation type="submission" date="2021-05" db="EMBL/GenBank/DDBJ databases">
        <authorList>
            <person name="Pan Q."/>
            <person name="Jouanno E."/>
            <person name="Zahm M."/>
            <person name="Klopp C."/>
            <person name="Cabau C."/>
            <person name="Louis A."/>
            <person name="Berthelot C."/>
            <person name="Parey E."/>
            <person name="Roest Crollius H."/>
            <person name="Montfort J."/>
            <person name="Robinson-Rechavi M."/>
            <person name="Bouchez O."/>
            <person name="Lampietro C."/>
            <person name="Lopez Roques C."/>
            <person name="Donnadieu C."/>
            <person name="Postlethwait J."/>
            <person name="Bobe J."/>
            <person name="Dillon D."/>
            <person name="Chandos A."/>
            <person name="von Hippel F."/>
            <person name="Guiguen Y."/>
        </authorList>
    </citation>
    <scope>NUCLEOTIDE SEQUENCE</scope>
    <source>
        <strain evidence="1">YG-Jan2019</strain>
    </source>
</reference>